<comment type="caution">
    <text evidence="7">The sequence shown here is derived from an EMBL/GenBank/DDBJ whole genome shotgun (WGS) entry which is preliminary data.</text>
</comment>
<accession>A0A8X7WY32</accession>
<feature type="non-terminal residue" evidence="7">
    <location>
        <position position="1"/>
    </location>
</feature>
<evidence type="ECO:0000259" key="6">
    <source>
        <dbReference type="PROSITE" id="PS50871"/>
    </source>
</evidence>
<keyword evidence="4" id="KW-0175">Coiled coil</keyword>
<feature type="coiled-coil region" evidence="4">
    <location>
        <begin position="162"/>
        <end position="225"/>
    </location>
</feature>
<keyword evidence="8" id="KW-1185">Reference proteome</keyword>
<proteinExistence type="predicted"/>
<dbReference type="InterPro" id="IPR008983">
    <property type="entry name" value="Tumour_necrosis_fac-like_dom"/>
</dbReference>
<feature type="non-terminal residue" evidence="7">
    <location>
        <position position="904"/>
    </location>
</feature>
<gene>
    <name evidence="7" type="primary">Emilin2</name>
    <name evidence="7" type="ORF">GTO96_0017950</name>
</gene>
<keyword evidence="2" id="KW-0964">Secreted</keyword>
<sequence>MTGINDNLRVNIQEDTSKMLVTLLNNLRGPDSALGGGTESINVQGFGYGKEREELDEILTSLNDVRDTLKSKSEMLDDLNGKVNGHEGQLKHLMESAQEVHGTVSSFDIYKAYIDSKFDALRDEMLEGIETKMGDLKNSCEYKILSVQQQCEDQESSYNGLVELLDVKEADFKKEIDDLKSEMQTLNGAQKANCCASVLQPGENLSDLNKKIERVAEANQALNARMDNELVRFSTLHLEDIFGERLEDLESRINVTEKNAEVHCIYIEDKLVKYIKEEVDDLRDLLDQRLKTAEEQYNNLLVGINNSTVSGLDIDMALTLQNEMISSKDLISSEMEKIQSRLNGLETLCMNGCKSNAKDMENVLRGFNQSLNDLQLRNEANAAMIQTLGDTVQKDLGLLRHNTQMARNIQTDLVTSLQGDVGILRGTIEDLGDAIIQYREDLLLINSTCGLNEQTCMEKFDKKLEVLDNRLSDILINESQINDLKDKLSQLSSQVTAELSQCKENTQGIQKEVSNVDNRVSNVENMCTKLDGISGSLQRIKEGLNKHVTSLWTCVHQINGTLRSHSKDISGIKDSVLKFQAEVSGIANNIKELIESPSVSDKGHPETSEKRPPEADVPRQPEGKIPKPTAGNGPVPPISTVPLQPEPSGPKPNGSLPPKRQPPQIPVRTPERKVIMEAGEAGPPGTMRKTASAVPEGTDGFMTEIKGFAGAPGYSRAATPTSYQPSIIPVAGRLPLKTTSYRPNVIPGNSAYGAEPFSFSVGLTQKPFPGDSGVVRFNKVLVNDGGHYNPLTGIFTAPYNGRYLFGAVLAPERDERVEAMLLVSNESVVRLDTSGYRRELLEYNKPRLVRQACGGVGSFNVILNLKQGDEVSLVLTAGKLAYAESSETFSTFSGVFLYPPTTQR</sequence>
<dbReference type="SUPFAM" id="SSF49842">
    <property type="entry name" value="TNF-like"/>
    <property type="match status" value="1"/>
</dbReference>
<dbReference type="PANTHER" id="PTHR15427">
    <property type="entry name" value="EMILIN ELASTIN MICROFIBRIL INTERFACE-LOCATED PROTEIN ELASTIN MICROFIBRIL INTERFACER"/>
    <property type="match status" value="1"/>
</dbReference>
<protein>
    <submittedName>
        <fullName evidence="7">EMIL2 protein</fullName>
    </submittedName>
</protein>
<dbReference type="Pfam" id="PF00386">
    <property type="entry name" value="C1q"/>
    <property type="match status" value="1"/>
</dbReference>
<dbReference type="InterPro" id="IPR050392">
    <property type="entry name" value="Collagen/C1q_domain"/>
</dbReference>
<evidence type="ECO:0000256" key="3">
    <source>
        <dbReference type="ARBA" id="ARBA00022530"/>
    </source>
</evidence>
<reference evidence="7 8" key="1">
    <citation type="journal article" date="2021" name="Cell">
        <title>Tracing the genetic footprints of vertebrate landing in non-teleost ray-finned fishes.</title>
        <authorList>
            <person name="Bi X."/>
            <person name="Wang K."/>
            <person name="Yang L."/>
            <person name="Pan H."/>
            <person name="Jiang H."/>
            <person name="Wei Q."/>
            <person name="Fang M."/>
            <person name="Yu H."/>
            <person name="Zhu C."/>
            <person name="Cai Y."/>
            <person name="He Y."/>
            <person name="Gan X."/>
            <person name="Zeng H."/>
            <person name="Yu D."/>
            <person name="Zhu Y."/>
            <person name="Jiang H."/>
            <person name="Qiu Q."/>
            <person name="Yang H."/>
            <person name="Zhang Y.E."/>
            <person name="Wang W."/>
            <person name="Zhu M."/>
            <person name="He S."/>
            <person name="Zhang G."/>
        </authorList>
    </citation>
    <scope>NUCLEOTIDE SEQUENCE [LARGE SCALE GENOMIC DNA]</scope>
    <source>
        <strain evidence="7">Bchr_013</strain>
    </source>
</reference>
<evidence type="ECO:0000313" key="8">
    <source>
        <dbReference type="Proteomes" id="UP000886611"/>
    </source>
</evidence>
<feature type="compositionally biased region" description="Basic and acidic residues" evidence="5">
    <location>
        <begin position="601"/>
        <end position="625"/>
    </location>
</feature>
<organism evidence="7 8">
    <name type="scientific">Polypterus senegalus</name>
    <name type="common">Senegal bichir</name>
    <dbReference type="NCBI Taxonomy" id="55291"/>
    <lineage>
        <taxon>Eukaryota</taxon>
        <taxon>Metazoa</taxon>
        <taxon>Chordata</taxon>
        <taxon>Craniata</taxon>
        <taxon>Vertebrata</taxon>
        <taxon>Euteleostomi</taxon>
        <taxon>Actinopterygii</taxon>
        <taxon>Polypteriformes</taxon>
        <taxon>Polypteridae</taxon>
        <taxon>Polypterus</taxon>
    </lineage>
</organism>
<dbReference type="SMART" id="SM00110">
    <property type="entry name" value="C1Q"/>
    <property type="match status" value="1"/>
</dbReference>
<dbReference type="PANTHER" id="PTHR15427:SF5">
    <property type="entry name" value="EMILIN-2"/>
    <property type="match status" value="1"/>
</dbReference>
<name>A0A8X7WY32_POLSE</name>
<dbReference type="InterPro" id="IPR001073">
    <property type="entry name" value="C1q_dom"/>
</dbReference>
<evidence type="ECO:0000313" key="7">
    <source>
        <dbReference type="EMBL" id="KAG2458225.1"/>
    </source>
</evidence>
<feature type="region of interest" description="Disordered" evidence="5">
    <location>
        <begin position="594"/>
        <end position="670"/>
    </location>
</feature>
<evidence type="ECO:0000256" key="5">
    <source>
        <dbReference type="SAM" id="MobiDB-lite"/>
    </source>
</evidence>
<feature type="compositionally biased region" description="Pro residues" evidence="5">
    <location>
        <begin position="634"/>
        <end position="650"/>
    </location>
</feature>
<dbReference type="PROSITE" id="PS50871">
    <property type="entry name" value="C1Q"/>
    <property type="match status" value="1"/>
</dbReference>
<evidence type="ECO:0000256" key="4">
    <source>
        <dbReference type="SAM" id="Coils"/>
    </source>
</evidence>
<comment type="subcellular location">
    <subcellularLocation>
        <location evidence="1">Secreted</location>
        <location evidence="1">Extracellular space</location>
        <location evidence="1">Extracellular matrix</location>
    </subcellularLocation>
</comment>
<dbReference type="Gene3D" id="2.60.120.40">
    <property type="match status" value="1"/>
</dbReference>
<dbReference type="EMBL" id="JAATIS010007298">
    <property type="protein sequence ID" value="KAG2458225.1"/>
    <property type="molecule type" value="Genomic_DNA"/>
</dbReference>
<keyword evidence="3" id="KW-0272">Extracellular matrix</keyword>
<dbReference type="AlphaFoldDB" id="A0A8X7WY32"/>
<feature type="domain" description="C1q" evidence="6">
    <location>
        <begin position="752"/>
        <end position="903"/>
    </location>
</feature>
<evidence type="ECO:0000256" key="2">
    <source>
        <dbReference type="ARBA" id="ARBA00022525"/>
    </source>
</evidence>
<dbReference type="Proteomes" id="UP000886611">
    <property type="component" value="Unassembled WGS sequence"/>
</dbReference>
<evidence type="ECO:0000256" key="1">
    <source>
        <dbReference type="ARBA" id="ARBA00004498"/>
    </source>
</evidence>